<feature type="transmembrane region" description="Helical" evidence="8">
    <location>
        <begin position="16"/>
        <end position="37"/>
    </location>
</feature>
<dbReference type="CDD" id="cd07346">
    <property type="entry name" value="ABC_6TM_exporters"/>
    <property type="match status" value="1"/>
</dbReference>
<dbReference type="FunFam" id="3.40.50.300:FF:000218">
    <property type="entry name" value="Multidrug ABC transporter ATP-binding protein"/>
    <property type="match status" value="1"/>
</dbReference>
<dbReference type="InterPro" id="IPR011527">
    <property type="entry name" value="ABC1_TM_dom"/>
</dbReference>
<organism evidence="11 12">
    <name type="scientific">Paenibacillus hemerocallicola</name>
    <dbReference type="NCBI Taxonomy" id="1172614"/>
    <lineage>
        <taxon>Bacteria</taxon>
        <taxon>Bacillati</taxon>
        <taxon>Bacillota</taxon>
        <taxon>Bacilli</taxon>
        <taxon>Bacillales</taxon>
        <taxon>Paenibacillaceae</taxon>
        <taxon>Paenibacillus</taxon>
    </lineage>
</organism>
<keyword evidence="7 8" id="KW-0472">Membrane</keyword>
<dbReference type="PROSITE" id="PS50893">
    <property type="entry name" value="ABC_TRANSPORTER_2"/>
    <property type="match status" value="1"/>
</dbReference>
<dbReference type="Pfam" id="PF00664">
    <property type="entry name" value="ABC_membrane"/>
    <property type="match status" value="1"/>
</dbReference>
<accession>A0A5C4SWA7</accession>
<dbReference type="Gene3D" id="3.40.50.300">
    <property type="entry name" value="P-loop containing nucleotide triphosphate hydrolases"/>
    <property type="match status" value="1"/>
</dbReference>
<sequence>MSNGRWVWQRILKVKWYYVFIITSLAVEAAIHLSAIGVQKIVIDHVFVRGMYGQLPIVLGLFAAVVILDSVLFTFIRTTMFRNKSRIRYQLIAEWMERFYRIPIKQYRNAKNANNLQVLTKEVESISGLLGQRLPEGVQTIVKTLLLLIAIGLASPYVLLIVAFLSPVYIGLGNHFGPRLKRVAKEKSELRSMLLGRMEEGVSAAREIAAFNGQIEETKRYHRMFRHIYEKAIEESGLTNKQAVWTGPLKWGANLIVLAFLGHGVFRGTISLGTFVIVYQFASQLIDSINGAYGFIVGLSGSFATVERYREAADIEAIDPGRRKLKEAIRSVELESVEFRYGDETPPVLRDLTVSLPIGKKIAFVGASGSGKSTIAQLLVRFYEPTGGRLQVNGAPLDQIDREQWANRTGIVLQEPYLFPDTIRSNIAFGRNVTDEAIADMCRKLLIHDVIMSFPKGYDTDVGERGIILSGGQRQRIAIARSLLANPDILLLDEATSALDAETEREVQQHIDGMRRGRTTIVVAHRLSTVENADILYVLDHGAIVEQGTYGELSVNGPVFKRLLHALEQKEEKAR</sequence>
<dbReference type="InterPro" id="IPR003593">
    <property type="entry name" value="AAA+_ATPase"/>
</dbReference>
<protein>
    <submittedName>
        <fullName evidence="11">ABC transporter ATP-binding protein</fullName>
    </submittedName>
</protein>
<dbReference type="GO" id="GO:0005524">
    <property type="term" value="F:ATP binding"/>
    <property type="evidence" value="ECO:0007669"/>
    <property type="project" value="UniProtKB-KW"/>
</dbReference>
<dbReference type="GO" id="GO:0015421">
    <property type="term" value="F:ABC-type oligopeptide transporter activity"/>
    <property type="evidence" value="ECO:0007669"/>
    <property type="project" value="TreeGrafter"/>
</dbReference>
<dbReference type="InterPro" id="IPR039421">
    <property type="entry name" value="Type_1_exporter"/>
</dbReference>
<dbReference type="Proteomes" id="UP000307943">
    <property type="component" value="Unassembled WGS sequence"/>
</dbReference>
<evidence type="ECO:0000256" key="7">
    <source>
        <dbReference type="ARBA" id="ARBA00023136"/>
    </source>
</evidence>
<keyword evidence="12" id="KW-1185">Reference proteome</keyword>
<comment type="subcellular location">
    <subcellularLocation>
        <location evidence="1">Cell membrane</location>
        <topology evidence="1">Multi-pass membrane protein</topology>
    </subcellularLocation>
</comment>
<reference evidence="11 12" key="1">
    <citation type="submission" date="2019-05" db="EMBL/GenBank/DDBJ databases">
        <title>We sequenced the genome of Paenibacillus hemerocallicola KCTC 33185 for further insight into its adaptation and study the phylogeny of Paenibacillus.</title>
        <authorList>
            <person name="Narsing Rao M.P."/>
        </authorList>
    </citation>
    <scope>NUCLEOTIDE SEQUENCE [LARGE SCALE GENOMIC DNA]</scope>
    <source>
        <strain evidence="11 12">KCTC 33185</strain>
    </source>
</reference>
<dbReference type="PROSITE" id="PS00211">
    <property type="entry name" value="ABC_TRANSPORTER_1"/>
    <property type="match status" value="1"/>
</dbReference>
<dbReference type="Gene3D" id="1.20.1560.10">
    <property type="entry name" value="ABC transporter type 1, transmembrane domain"/>
    <property type="match status" value="1"/>
</dbReference>
<feature type="domain" description="ABC transporter" evidence="9">
    <location>
        <begin position="332"/>
        <end position="566"/>
    </location>
</feature>
<keyword evidence="3 8" id="KW-0812">Transmembrane</keyword>
<feature type="transmembrane region" description="Helical" evidence="8">
    <location>
        <begin position="145"/>
        <end position="170"/>
    </location>
</feature>
<name>A0A5C4SWA7_9BACL</name>
<dbReference type="PANTHER" id="PTHR43394">
    <property type="entry name" value="ATP-DEPENDENT PERMEASE MDL1, MITOCHONDRIAL"/>
    <property type="match status" value="1"/>
</dbReference>
<evidence type="ECO:0000256" key="2">
    <source>
        <dbReference type="ARBA" id="ARBA00005417"/>
    </source>
</evidence>
<dbReference type="PANTHER" id="PTHR43394:SF1">
    <property type="entry name" value="ATP-BINDING CASSETTE SUB-FAMILY B MEMBER 10, MITOCHONDRIAL"/>
    <property type="match status" value="1"/>
</dbReference>
<dbReference type="AlphaFoldDB" id="A0A5C4SWA7"/>
<evidence type="ECO:0000256" key="5">
    <source>
        <dbReference type="ARBA" id="ARBA00022840"/>
    </source>
</evidence>
<evidence type="ECO:0000256" key="3">
    <source>
        <dbReference type="ARBA" id="ARBA00022692"/>
    </source>
</evidence>
<dbReference type="InterPro" id="IPR003439">
    <property type="entry name" value="ABC_transporter-like_ATP-bd"/>
</dbReference>
<evidence type="ECO:0000256" key="6">
    <source>
        <dbReference type="ARBA" id="ARBA00022989"/>
    </source>
</evidence>
<dbReference type="OrthoDB" id="9770415at2"/>
<dbReference type="RefSeq" id="WP_139607545.1">
    <property type="nucleotide sequence ID" value="NZ_VDCQ01000100.1"/>
</dbReference>
<dbReference type="SUPFAM" id="SSF90123">
    <property type="entry name" value="ABC transporter transmembrane region"/>
    <property type="match status" value="1"/>
</dbReference>
<proteinExistence type="inferred from homology"/>
<feature type="transmembrane region" description="Helical" evidence="8">
    <location>
        <begin position="57"/>
        <end position="76"/>
    </location>
</feature>
<comment type="similarity">
    <text evidence="2">Belongs to the ABC transporter superfamily.</text>
</comment>
<keyword evidence="5 11" id="KW-0067">ATP-binding</keyword>
<dbReference type="InterPro" id="IPR036640">
    <property type="entry name" value="ABC1_TM_sf"/>
</dbReference>
<dbReference type="PROSITE" id="PS50929">
    <property type="entry name" value="ABC_TM1F"/>
    <property type="match status" value="1"/>
</dbReference>
<evidence type="ECO:0000313" key="11">
    <source>
        <dbReference type="EMBL" id="TNJ58059.1"/>
    </source>
</evidence>
<dbReference type="GO" id="GO:0005886">
    <property type="term" value="C:plasma membrane"/>
    <property type="evidence" value="ECO:0007669"/>
    <property type="project" value="UniProtKB-SubCell"/>
</dbReference>
<dbReference type="GO" id="GO:0016887">
    <property type="term" value="F:ATP hydrolysis activity"/>
    <property type="evidence" value="ECO:0007669"/>
    <property type="project" value="InterPro"/>
</dbReference>
<keyword evidence="4" id="KW-0547">Nucleotide-binding</keyword>
<evidence type="ECO:0000313" key="12">
    <source>
        <dbReference type="Proteomes" id="UP000307943"/>
    </source>
</evidence>
<comment type="caution">
    <text evidence="11">The sequence shown here is derived from an EMBL/GenBank/DDBJ whole genome shotgun (WGS) entry which is preliminary data.</text>
</comment>
<dbReference type="InterPro" id="IPR017871">
    <property type="entry name" value="ABC_transporter-like_CS"/>
</dbReference>
<evidence type="ECO:0000259" key="10">
    <source>
        <dbReference type="PROSITE" id="PS50929"/>
    </source>
</evidence>
<evidence type="ECO:0000256" key="4">
    <source>
        <dbReference type="ARBA" id="ARBA00022741"/>
    </source>
</evidence>
<dbReference type="Pfam" id="PF00005">
    <property type="entry name" value="ABC_tran"/>
    <property type="match status" value="1"/>
</dbReference>
<evidence type="ECO:0000256" key="1">
    <source>
        <dbReference type="ARBA" id="ARBA00004651"/>
    </source>
</evidence>
<keyword evidence="6 8" id="KW-1133">Transmembrane helix</keyword>
<dbReference type="InterPro" id="IPR027417">
    <property type="entry name" value="P-loop_NTPase"/>
</dbReference>
<dbReference type="SMART" id="SM00382">
    <property type="entry name" value="AAA"/>
    <property type="match status" value="1"/>
</dbReference>
<dbReference type="SUPFAM" id="SSF52540">
    <property type="entry name" value="P-loop containing nucleoside triphosphate hydrolases"/>
    <property type="match status" value="1"/>
</dbReference>
<gene>
    <name evidence="11" type="ORF">FE784_38220</name>
</gene>
<evidence type="ECO:0000259" key="9">
    <source>
        <dbReference type="PROSITE" id="PS50893"/>
    </source>
</evidence>
<dbReference type="EMBL" id="VDCQ01000100">
    <property type="protein sequence ID" value="TNJ58059.1"/>
    <property type="molecule type" value="Genomic_DNA"/>
</dbReference>
<evidence type="ECO:0000256" key="8">
    <source>
        <dbReference type="SAM" id="Phobius"/>
    </source>
</evidence>
<feature type="domain" description="ABC transmembrane type-1" evidence="10">
    <location>
        <begin position="19"/>
        <end position="301"/>
    </location>
</feature>